<dbReference type="AlphaFoldDB" id="A0A1H6JA05"/>
<evidence type="ECO:0000259" key="3">
    <source>
        <dbReference type="PROSITE" id="PS50893"/>
    </source>
</evidence>
<gene>
    <name evidence="4" type="ORF">SAMN02910265_01423</name>
</gene>
<organism evidence="4 5">
    <name type="scientific">Ruminococcus flavefaciens</name>
    <dbReference type="NCBI Taxonomy" id="1265"/>
    <lineage>
        <taxon>Bacteria</taxon>
        <taxon>Bacillati</taxon>
        <taxon>Bacillota</taxon>
        <taxon>Clostridia</taxon>
        <taxon>Eubacteriales</taxon>
        <taxon>Oscillospiraceae</taxon>
        <taxon>Ruminococcus</taxon>
    </lineage>
</organism>
<dbReference type="InterPro" id="IPR003593">
    <property type="entry name" value="AAA+_ATPase"/>
</dbReference>
<protein>
    <submittedName>
        <fullName evidence="4">ABC-2 type transport system ATP-binding protein</fullName>
    </submittedName>
</protein>
<dbReference type="OrthoDB" id="9775135at2"/>
<dbReference type="CDD" id="cd03230">
    <property type="entry name" value="ABC_DR_subfamily_A"/>
    <property type="match status" value="1"/>
</dbReference>
<evidence type="ECO:0000313" key="4">
    <source>
        <dbReference type="EMBL" id="SEH55791.1"/>
    </source>
</evidence>
<accession>A0A1H6JA05</accession>
<dbReference type="GO" id="GO:0016887">
    <property type="term" value="F:ATP hydrolysis activity"/>
    <property type="evidence" value="ECO:0007669"/>
    <property type="project" value="InterPro"/>
</dbReference>
<evidence type="ECO:0000313" key="5">
    <source>
        <dbReference type="Proteomes" id="UP000183190"/>
    </source>
</evidence>
<dbReference type="GO" id="GO:0005524">
    <property type="term" value="F:ATP binding"/>
    <property type="evidence" value="ECO:0007669"/>
    <property type="project" value="UniProtKB-KW"/>
</dbReference>
<dbReference type="InterPro" id="IPR027417">
    <property type="entry name" value="P-loop_NTPase"/>
</dbReference>
<dbReference type="EMBL" id="FNWV01000004">
    <property type="protein sequence ID" value="SEH55791.1"/>
    <property type="molecule type" value="Genomic_DNA"/>
</dbReference>
<dbReference type="PANTHER" id="PTHR43613:SF1">
    <property type="entry name" value="ABC TRANSPORTER, ATP-BINDING PROTEIN"/>
    <property type="match status" value="1"/>
</dbReference>
<dbReference type="PANTHER" id="PTHR43613">
    <property type="entry name" value="ABC TRANSPORTER, ATP-BINDING PROTEIN"/>
    <property type="match status" value="1"/>
</dbReference>
<keyword evidence="2 4" id="KW-0067">ATP-binding</keyword>
<dbReference type="PROSITE" id="PS50893">
    <property type="entry name" value="ABC_TRANSPORTER_2"/>
    <property type="match status" value="1"/>
</dbReference>
<dbReference type="Proteomes" id="UP000183190">
    <property type="component" value="Unassembled WGS sequence"/>
</dbReference>
<dbReference type="Pfam" id="PF00005">
    <property type="entry name" value="ABC_tran"/>
    <property type="match status" value="1"/>
</dbReference>
<dbReference type="InterPro" id="IPR003439">
    <property type="entry name" value="ABC_transporter-like_ATP-bd"/>
</dbReference>
<dbReference type="SUPFAM" id="SSF52540">
    <property type="entry name" value="P-loop containing nucleoside triphosphate hydrolases"/>
    <property type="match status" value="1"/>
</dbReference>
<dbReference type="Gene3D" id="3.40.50.300">
    <property type="entry name" value="P-loop containing nucleotide triphosphate hydrolases"/>
    <property type="match status" value="1"/>
</dbReference>
<proteinExistence type="predicted"/>
<dbReference type="SMART" id="SM00382">
    <property type="entry name" value="AAA"/>
    <property type="match status" value="1"/>
</dbReference>
<dbReference type="RefSeq" id="WP_074715820.1">
    <property type="nucleotide sequence ID" value="NZ_FNWV01000004.1"/>
</dbReference>
<keyword evidence="1" id="KW-0547">Nucleotide-binding</keyword>
<name>A0A1H6JA05_RUMFL</name>
<reference evidence="4 5" key="1">
    <citation type="submission" date="2016-10" db="EMBL/GenBank/DDBJ databases">
        <authorList>
            <person name="de Groot N.N."/>
        </authorList>
    </citation>
    <scope>NUCLEOTIDE SEQUENCE [LARGE SCALE GENOMIC DNA]</scope>
    <source>
        <strain evidence="4 5">YAD2003</strain>
    </source>
</reference>
<feature type="domain" description="ABC transporter" evidence="3">
    <location>
        <begin position="5"/>
        <end position="236"/>
    </location>
</feature>
<evidence type="ECO:0000256" key="1">
    <source>
        <dbReference type="ARBA" id="ARBA00022741"/>
    </source>
</evidence>
<sequence>MANVLEVKGLSKQYTKVLAVDKISFEIGEGEIFALIGPNGAGKTTTIRMISTLLKPTDGDAVVAGHSIIKAPEKVRECITYLPDEAGAYKQMTGIKYLRFMAGLFTSDIDGINSCVERAKNICGLGDRLNDKIGSYSRGMIRKLLLARAVMTKPRLAILDEPTSGLDVLNAIEIRKMIKKLAEEEGMSFLLSSHNMLEIEFVSDRVGIVSKGHLMVTGRTDELKERYNAPNLEEVFERVVNENEVH</sequence>
<evidence type="ECO:0000256" key="2">
    <source>
        <dbReference type="ARBA" id="ARBA00022840"/>
    </source>
</evidence>